<evidence type="ECO:0000313" key="2">
    <source>
        <dbReference type="EMBL" id="KAK4291329.1"/>
    </source>
</evidence>
<feature type="transmembrane region" description="Helical" evidence="1">
    <location>
        <begin position="20"/>
        <end position="43"/>
    </location>
</feature>
<reference evidence="2" key="1">
    <citation type="submission" date="2023-11" db="EMBL/GenBank/DDBJ databases">
        <title>Genome assemblies of two species of porcelain crab, Petrolisthes cinctipes and Petrolisthes manimaculis (Anomura: Porcellanidae).</title>
        <authorList>
            <person name="Angst P."/>
        </authorList>
    </citation>
    <scope>NUCLEOTIDE SEQUENCE</scope>
    <source>
        <strain evidence="2">PB745_02</strain>
        <tissue evidence="2">Gill</tissue>
    </source>
</reference>
<name>A0AAE1NLK3_9EUCA</name>
<dbReference type="PANTHER" id="PTHR35270:SF2">
    <property type="entry name" value="FUSELESS, ISOFORM A"/>
    <property type="match status" value="1"/>
</dbReference>
<dbReference type="GO" id="GO:0070073">
    <property type="term" value="P:clustering of voltage-gated calcium channels"/>
    <property type="evidence" value="ECO:0007669"/>
    <property type="project" value="TreeGrafter"/>
</dbReference>
<dbReference type="Proteomes" id="UP001292094">
    <property type="component" value="Unassembled WGS sequence"/>
</dbReference>
<proteinExistence type="predicted"/>
<dbReference type="GO" id="GO:0007274">
    <property type="term" value="P:neuromuscular synaptic transmission"/>
    <property type="evidence" value="ECO:0007669"/>
    <property type="project" value="TreeGrafter"/>
</dbReference>
<dbReference type="AlphaFoldDB" id="A0AAE1NLK3"/>
<comment type="caution">
    <text evidence="2">The sequence shown here is derived from an EMBL/GenBank/DDBJ whole genome shotgun (WGS) entry which is preliminary data.</text>
</comment>
<evidence type="ECO:0000256" key="1">
    <source>
        <dbReference type="SAM" id="Phobius"/>
    </source>
</evidence>
<dbReference type="InterPro" id="IPR032751">
    <property type="entry name" value="Fuseless"/>
</dbReference>
<keyword evidence="1" id="KW-1133">Transmembrane helix</keyword>
<organism evidence="2 3">
    <name type="scientific">Petrolisthes manimaculis</name>
    <dbReference type="NCBI Taxonomy" id="1843537"/>
    <lineage>
        <taxon>Eukaryota</taxon>
        <taxon>Metazoa</taxon>
        <taxon>Ecdysozoa</taxon>
        <taxon>Arthropoda</taxon>
        <taxon>Crustacea</taxon>
        <taxon>Multicrustacea</taxon>
        <taxon>Malacostraca</taxon>
        <taxon>Eumalacostraca</taxon>
        <taxon>Eucarida</taxon>
        <taxon>Decapoda</taxon>
        <taxon>Pleocyemata</taxon>
        <taxon>Anomura</taxon>
        <taxon>Galatheoidea</taxon>
        <taxon>Porcellanidae</taxon>
        <taxon>Petrolisthes</taxon>
    </lineage>
</organism>
<keyword evidence="1" id="KW-0472">Membrane</keyword>
<dbReference type="EMBL" id="JAWZYT010005185">
    <property type="protein sequence ID" value="KAK4291329.1"/>
    <property type="molecule type" value="Genomic_DNA"/>
</dbReference>
<dbReference type="GO" id="GO:0042734">
    <property type="term" value="C:presynaptic membrane"/>
    <property type="evidence" value="ECO:0007669"/>
    <property type="project" value="TreeGrafter"/>
</dbReference>
<dbReference type="PANTHER" id="PTHR35270">
    <property type="entry name" value="FUSELESS, ISOFORM A"/>
    <property type="match status" value="1"/>
</dbReference>
<keyword evidence="1" id="KW-0812">Transmembrane</keyword>
<keyword evidence="3" id="KW-1185">Reference proteome</keyword>
<protein>
    <submittedName>
        <fullName evidence="2">Uncharacterized protein</fullName>
    </submittedName>
</protein>
<sequence>MDKSVKGSNDGRGGCHRVVVGLLTVVDSILSIFVFAPLVVFYWRGCWQLMDLLLLPDNKLLSVVTSLAIGFSFGLFFCLFQGPLNRVFDHSRRPRLHLLASRIYTSIHCVSCVNHWRGVWQMWDLYTGVSWQSGATSLGIGLLTLAFTRGLKNILAPPFIVVPDHPDGYFNAPTLFGAQVGQGQGQVGSRVRE</sequence>
<accession>A0AAE1NLK3</accession>
<gene>
    <name evidence="2" type="ORF">Pmani_035825</name>
</gene>
<evidence type="ECO:0000313" key="3">
    <source>
        <dbReference type="Proteomes" id="UP001292094"/>
    </source>
</evidence>
<dbReference type="Pfam" id="PF15993">
    <property type="entry name" value="Fuseless"/>
    <property type="match status" value="1"/>
</dbReference>
<dbReference type="GO" id="GO:0007270">
    <property type="term" value="P:neuron-neuron synaptic transmission"/>
    <property type="evidence" value="ECO:0007669"/>
    <property type="project" value="TreeGrafter"/>
</dbReference>
<feature type="transmembrane region" description="Helical" evidence="1">
    <location>
        <begin position="63"/>
        <end position="84"/>
    </location>
</feature>